<dbReference type="InterPro" id="IPR015422">
    <property type="entry name" value="PyrdxlP-dep_Trfase_small"/>
</dbReference>
<evidence type="ECO:0000256" key="4">
    <source>
        <dbReference type="ARBA" id="ARBA00022576"/>
    </source>
</evidence>
<dbReference type="InterPro" id="IPR015421">
    <property type="entry name" value="PyrdxlP-dep_Trfase_major"/>
</dbReference>
<keyword evidence="4 7" id="KW-0032">Aminotransferase</keyword>
<dbReference type="GO" id="GO:0005829">
    <property type="term" value="C:cytosol"/>
    <property type="evidence" value="ECO:0007669"/>
    <property type="project" value="TreeGrafter"/>
</dbReference>
<dbReference type="Proteomes" id="UP000248916">
    <property type="component" value="Unassembled WGS sequence"/>
</dbReference>
<evidence type="ECO:0000259" key="9">
    <source>
        <dbReference type="Pfam" id="PF00155"/>
    </source>
</evidence>
<keyword evidence="11" id="KW-1185">Reference proteome</keyword>
<dbReference type="GO" id="GO:0033585">
    <property type="term" value="P:L-phenylalanine biosynthetic process from chorismate via phenylpyruvate"/>
    <property type="evidence" value="ECO:0007669"/>
    <property type="project" value="TreeGrafter"/>
</dbReference>
<dbReference type="CDD" id="cd00609">
    <property type="entry name" value="AAT_like"/>
    <property type="match status" value="1"/>
</dbReference>
<keyword evidence="5 7" id="KW-0808">Transferase</keyword>
<comment type="subunit">
    <text evidence="3">Homodimer.</text>
</comment>
<feature type="coiled-coil region" evidence="8">
    <location>
        <begin position="301"/>
        <end position="328"/>
    </location>
</feature>
<dbReference type="NCBIfam" id="NF006719">
    <property type="entry name" value="PRK09257.1"/>
    <property type="match status" value="1"/>
</dbReference>
<dbReference type="Pfam" id="PF00155">
    <property type="entry name" value="Aminotran_1_2"/>
    <property type="match status" value="1"/>
</dbReference>
<feature type="domain" description="Aminotransferase class I/classII large" evidence="9">
    <location>
        <begin position="27"/>
        <end position="389"/>
    </location>
</feature>
<evidence type="ECO:0000256" key="3">
    <source>
        <dbReference type="ARBA" id="ARBA00011738"/>
    </source>
</evidence>
<gene>
    <name evidence="10" type="ORF">LX81_00574</name>
</gene>
<keyword evidence="8" id="KW-0175">Coiled coil</keyword>
<sequence length="394" mass="43156">MFENLKPQPADSILSLMKAFRDDPRTEKLDLGVGVYRDADGRTPVMRAVKAAERRLWEEQDTKSYTALGGDPAFAAAMGDLILGEGLATDRRSAIATPGGTGAVRQAIEFIRTARPEARIWVPDPTWPNHLSILAATGRDVAHYRYFDAETGGVDDAGMIADLSAVAKGDVVLLHACCHNPTGADPDAETWKRIAETLGERGAVPLLDIAYQGFGDGLDTDAAGVRLLVQTLPELLICASCSKNFGLYRERVGLLLTIARDADTARMAQATLEHLNRQAYSFPPDHGARLVTIILGDPALRADWQDELESMRTRMLDLRRQLAAELRRETNSERFDAVADHRGMFTRLRLSEDEIATLRERHGVYMVGDGRINIAGLDTRTVPILARAIASLGD</sequence>
<dbReference type="RefSeq" id="WP_111535776.1">
    <property type="nucleotide sequence ID" value="NZ_QKZL01000002.1"/>
</dbReference>
<dbReference type="Gene3D" id="3.90.1150.10">
    <property type="entry name" value="Aspartate Aminotransferase, domain 1"/>
    <property type="match status" value="1"/>
</dbReference>
<dbReference type="GO" id="GO:0004838">
    <property type="term" value="F:L-tyrosine-2-oxoglutarate transaminase activity"/>
    <property type="evidence" value="ECO:0007669"/>
    <property type="project" value="TreeGrafter"/>
</dbReference>
<keyword evidence="6" id="KW-0663">Pyridoxal phosphate</keyword>
<dbReference type="PANTHER" id="PTHR11879:SF22">
    <property type="entry name" value="ASPARTATE AMINOTRANSFERASE, MITOCHONDRIAL"/>
    <property type="match status" value="1"/>
</dbReference>
<evidence type="ECO:0000256" key="1">
    <source>
        <dbReference type="ARBA" id="ARBA00001933"/>
    </source>
</evidence>
<proteinExistence type="inferred from homology"/>
<organism evidence="10 11">
    <name type="scientific">Palleronia aestuarii</name>
    <dbReference type="NCBI Taxonomy" id="568105"/>
    <lineage>
        <taxon>Bacteria</taxon>
        <taxon>Pseudomonadati</taxon>
        <taxon>Pseudomonadota</taxon>
        <taxon>Alphaproteobacteria</taxon>
        <taxon>Rhodobacterales</taxon>
        <taxon>Roseobacteraceae</taxon>
        <taxon>Palleronia</taxon>
    </lineage>
</organism>
<comment type="cofactor">
    <cofactor evidence="1 7">
        <name>pyridoxal 5'-phosphate</name>
        <dbReference type="ChEBI" id="CHEBI:597326"/>
    </cofactor>
</comment>
<dbReference type="InterPro" id="IPR000796">
    <property type="entry name" value="Asp_trans"/>
</dbReference>
<reference evidence="10 11" key="1">
    <citation type="submission" date="2018-06" db="EMBL/GenBank/DDBJ databases">
        <title>Genomic Encyclopedia of Archaeal and Bacterial Type Strains, Phase II (KMG-II): from individual species to whole genera.</title>
        <authorList>
            <person name="Goeker M."/>
        </authorList>
    </citation>
    <scope>NUCLEOTIDE SEQUENCE [LARGE SCALE GENOMIC DNA]</scope>
    <source>
        <strain evidence="10 11">DSM 22009</strain>
    </source>
</reference>
<dbReference type="PRINTS" id="PR00799">
    <property type="entry name" value="TRANSAMINASE"/>
</dbReference>
<dbReference type="OrthoDB" id="9766445at2"/>
<dbReference type="PROSITE" id="PS00105">
    <property type="entry name" value="AA_TRANSFER_CLASS_1"/>
    <property type="match status" value="1"/>
</dbReference>
<evidence type="ECO:0000256" key="2">
    <source>
        <dbReference type="ARBA" id="ARBA00007441"/>
    </source>
</evidence>
<protein>
    <recommendedName>
        <fullName evidence="7">Aminotransferase</fullName>
        <ecNumber evidence="7">2.6.1.-</ecNumber>
    </recommendedName>
</protein>
<name>A0A2W7NEM4_9RHOB</name>
<evidence type="ECO:0000313" key="11">
    <source>
        <dbReference type="Proteomes" id="UP000248916"/>
    </source>
</evidence>
<dbReference type="PANTHER" id="PTHR11879">
    <property type="entry name" value="ASPARTATE AMINOTRANSFERASE"/>
    <property type="match status" value="1"/>
</dbReference>
<evidence type="ECO:0000256" key="5">
    <source>
        <dbReference type="ARBA" id="ARBA00022679"/>
    </source>
</evidence>
<dbReference type="InterPro" id="IPR015424">
    <property type="entry name" value="PyrdxlP-dep_Trfase"/>
</dbReference>
<dbReference type="Gene3D" id="3.40.640.10">
    <property type="entry name" value="Type I PLP-dependent aspartate aminotransferase-like (Major domain)"/>
    <property type="match status" value="1"/>
</dbReference>
<dbReference type="GO" id="GO:0042802">
    <property type="term" value="F:identical protein binding"/>
    <property type="evidence" value="ECO:0007669"/>
    <property type="project" value="TreeGrafter"/>
</dbReference>
<dbReference type="AlphaFoldDB" id="A0A2W7NEM4"/>
<dbReference type="EC" id="2.6.1.-" evidence="7"/>
<dbReference type="SUPFAM" id="SSF53383">
    <property type="entry name" value="PLP-dependent transferases"/>
    <property type="match status" value="1"/>
</dbReference>
<dbReference type="InterPro" id="IPR004839">
    <property type="entry name" value="Aminotransferase_I/II_large"/>
</dbReference>
<dbReference type="FunFam" id="3.40.640.10:FF:000066">
    <property type="entry name" value="Aspartate aminotransferase"/>
    <property type="match status" value="1"/>
</dbReference>
<evidence type="ECO:0000313" key="10">
    <source>
        <dbReference type="EMBL" id="PZX18881.1"/>
    </source>
</evidence>
<dbReference type="EMBL" id="QKZL01000002">
    <property type="protein sequence ID" value="PZX18881.1"/>
    <property type="molecule type" value="Genomic_DNA"/>
</dbReference>
<dbReference type="GO" id="GO:0004069">
    <property type="term" value="F:L-aspartate:2-oxoglutarate aminotransferase activity"/>
    <property type="evidence" value="ECO:0007669"/>
    <property type="project" value="TreeGrafter"/>
</dbReference>
<accession>A0A2W7NEM4</accession>
<evidence type="ECO:0000256" key="7">
    <source>
        <dbReference type="RuleBase" id="RU000481"/>
    </source>
</evidence>
<evidence type="ECO:0000256" key="6">
    <source>
        <dbReference type="ARBA" id="ARBA00022898"/>
    </source>
</evidence>
<comment type="similarity">
    <text evidence="2 7">Belongs to the class-I pyridoxal-phosphate-dependent aminotransferase family.</text>
</comment>
<evidence type="ECO:0000256" key="8">
    <source>
        <dbReference type="SAM" id="Coils"/>
    </source>
</evidence>
<dbReference type="InterPro" id="IPR004838">
    <property type="entry name" value="NHTrfase_class1_PyrdxlP-BS"/>
</dbReference>
<dbReference type="GO" id="GO:0030170">
    <property type="term" value="F:pyridoxal phosphate binding"/>
    <property type="evidence" value="ECO:0007669"/>
    <property type="project" value="InterPro"/>
</dbReference>
<comment type="caution">
    <text evidence="10">The sequence shown here is derived from an EMBL/GenBank/DDBJ whole genome shotgun (WGS) entry which is preliminary data.</text>
</comment>